<dbReference type="InterPro" id="IPR004181">
    <property type="entry name" value="Znf_MIZ"/>
</dbReference>
<dbReference type="Gene3D" id="3.30.40.10">
    <property type="entry name" value="Zinc/RING finger domain, C3HC4 (zinc finger)"/>
    <property type="match status" value="1"/>
</dbReference>
<keyword evidence="2 4" id="KW-0863">Zinc-finger</keyword>
<protein>
    <submittedName>
        <fullName evidence="7">E4 SUMO-protein ligase PIAL2</fullName>
    </submittedName>
</protein>
<reference evidence="7 8" key="1">
    <citation type="journal article" date="2018" name="PLoS Genet.">
        <title>Population sequencing reveals clonal diversity and ancestral inbreeding in the grapevine cultivar Chardonnay.</title>
        <authorList>
            <person name="Roach M.J."/>
            <person name="Johnson D.L."/>
            <person name="Bohlmann J."/>
            <person name="van Vuuren H.J."/>
            <person name="Jones S.J."/>
            <person name="Pretorius I.S."/>
            <person name="Schmidt S.A."/>
            <person name="Borneman A.R."/>
        </authorList>
    </citation>
    <scope>NUCLEOTIDE SEQUENCE [LARGE SCALE GENOMIC DNA]</scope>
    <source>
        <strain evidence="8">cv. Chardonnay</strain>
        <tissue evidence="7">Leaf</tissue>
    </source>
</reference>
<evidence type="ECO:0000256" key="4">
    <source>
        <dbReference type="PROSITE-ProRule" id="PRU00452"/>
    </source>
</evidence>
<dbReference type="InterPro" id="IPR013083">
    <property type="entry name" value="Znf_RING/FYVE/PHD"/>
</dbReference>
<evidence type="ECO:0000256" key="3">
    <source>
        <dbReference type="ARBA" id="ARBA00022833"/>
    </source>
</evidence>
<dbReference type="GO" id="GO:0019789">
    <property type="term" value="F:SUMO transferase activity"/>
    <property type="evidence" value="ECO:0007669"/>
    <property type="project" value="UniProtKB-ARBA"/>
</dbReference>
<dbReference type="PROSITE" id="PS51044">
    <property type="entry name" value="ZF_SP_RING"/>
    <property type="match status" value="1"/>
</dbReference>
<keyword evidence="3" id="KW-0862">Zinc</keyword>
<dbReference type="EMBL" id="QGNW01000036">
    <property type="protein sequence ID" value="RVX10033.1"/>
    <property type="molecule type" value="Genomic_DNA"/>
</dbReference>
<dbReference type="AlphaFoldDB" id="A0A438JM49"/>
<feature type="region of interest" description="Disordered" evidence="5">
    <location>
        <begin position="835"/>
        <end position="855"/>
    </location>
</feature>
<gene>
    <name evidence="7" type="primary">PIAL2_4</name>
    <name evidence="7" type="ORF">CK203_012889</name>
</gene>
<feature type="domain" description="SP-RING-type" evidence="6">
    <location>
        <begin position="358"/>
        <end position="453"/>
    </location>
</feature>
<evidence type="ECO:0000256" key="2">
    <source>
        <dbReference type="ARBA" id="ARBA00022771"/>
    </source>
</evidence>
<evidence type="ECO:0000256" key="1">
    <source>
        <dbReference type="ARBA" id="ARBA00022723"/>
    </source>
</evidence>
<evidence type="ECO:0000259" key="6">
    <source>
        <dbReference type="PROSITE" id="PS51044"/>
    </source>
</evidence>
<proteinExistence type="predicted"/>
<accession>A0A438JM49</accession>
<comment type="caution">
    <text evidence="7">The sequence shown here is derived from an EMBL/GenBank/DDBJ whole genome shotgun (WGS) entry which is preliminary data.</text>
</comment>
<dbReference type="GO" id="GO:0016874">
    <property type="term" value="F:ligase activity"/>
    <property type="evidence" value="ECO:0007669"/>
    <property type="project" value="UniProtKB-KW"/>
</dbReference>
<dbReference type="PANTHER" id="PTHR10782">
    <property type="entry name" value="ZINC FINGER MIZ DOMAIN-CONTAINING PROTEIN"/>
    <property type="match status" value="1"/>
</dbReference>
<keyword evidence="1" id="KW-0479">Metal-binding</keyword>
<dbReference type="CDD" id="cd16650">
    <property type="entry name" value="SP-RING_PIAS-like"/>
    <property type="match status" value="1"/>
</dbReference>
<dbReference type="PANTHER" id="PTHR10782:SF4">
    <property type="entry name" value="TONALLI, ISOFORM E"/>
    <property type="match status" value="1"/>
</dbReference>
<organism evidence="7 8">
    <name type="scientific">Vitis vinifera</name>
    <name type="common">Grape</name>
    <dbReference type="NCBI Taxonomy" id="29760"/>
    <lineage>
        <taxon>Eukaryota</taxon>
        <taxon>Viridiplantae</taxon>
        <taxon>Streptophyta</taxon>
        <taxon>Embryophyta</taxon>
        <taxon>Tracheophyta</taxon>
        <taxon>Spermatophyta</taxon>
        <taxon>Magnoliopsida</taxon>
        <taxon>eudicotyledons</taxon>
        <taxon>Gunneridae</taxon>
        <taxon>Pentapetalae</taxon>
        <taxon>rosids</taxon>
        <taxon>Vitales</taxon>
        <taxon>Vitaceae</taxon>
        <taxon>Viteae</taxon>
        <taxon>Vitis</taxon>
    </lineage>
</organism>
<name>A0A438JM49_VITVI</name>
<dbReference type="Pfam" id="PF02891">
    <property type="entry name" value="zf-MIZ"/>
    <property type="match status" value="1"/>
</dbReference>
<evidence type="ECO:0000313" key="8">
    <source>
        <dbReference type="Proteomes" id="UP000288805"/>
    </source>
</evidence>
<evidence type="ECO:0000313" key="7">
    <source>
        <dbReference type="EMBL" id="RVX10033.1"/>
    </source>
</evidence>
<dbReference type="GO" id="GO:0016925">
    <property type="term" value="P:protein sumoylation"/>
    <property type="evidence" value="ECO:0007669"/>
    <property type="project" value="UniProtKB-ARBA"/>
</dbReference>
<sequence>MAGESRMNMAITGSVGGGGHVSLLVASVADLLEMHIQSGQLLDSAEFSNLCLSLARGIDYAVANNEIPVRARDLPLLLKQVLRCMNDSSLLAVFVVLMISVKNACKIGWFPDHDANDLLALAKEIGKNFSTMEDINVQPSYLLNVWKIMLSGTLRTLHFWVTFPLCKKWIFLLTGRPPLYVGIFRKYSLHMYLELSLMWLCHWQPNGILTVGWLPRYYPRFRMGHMLASLDVKPGYGAFVVDFHITKSMLSPAQKRICLFVAQTDNMDTSSCIVLPPQANFMLNGQGVRGRINGSMDNGPQLPTNVTAMLKYGKNLLQVVGQFNGNYVIVIAFMSMISTSNTPELQDYIQPVAVTPDSDLEVIEGQARISLNCPIRMTSARTLLLWIMLSFKRIKIPVKGHLCKHHQCFDYGNFMEINSRRPSWRCPHCNQPVCNPDIRIDQKMVLKEVEENVVDVIISPDGSWKPVVESIDHETQSNQQEHSEQCESVGFSNIPAQVVDLTMGEDDEDECLSSLGTEDVKPLSYNLQGSSAAENFLPPGVNYMVEADQSGSSQTEDHVWSAEQFPPSVSNGFVLPTMSSNGQRNFGVSRTPSSFMSSHVLTDAISPSLWETLGVHRETQMPISSLQNQYFRAGNTEIQQTRFGSLSTSNEYRMVCLPNLGATQVIKSRNIVHPSIRIQPGQVQQRRSSVQVTGAAGQERAQMSSMPPSVPVQLQPARTGTRFSYAMVAEQLRTAAEEERRNMMGRTGMAVEQLGTAWSSPGADALAENWQPPGTMRGSLTGEADSAAISQFMLQPPTSLTATLESGLPAFWPFPSSSTDHNAMYSQTETQGRLRSNWAGTGSSGGLPEWTPWIP</sequence>
<dbReference type="Proteomes" id="UP000288805">
    <property type="component" value="Unassembled WGS sequence"/>
</dbReference>
<dbReference type="GO" id="GO:0008270">
    <property type="term" value="F:zinc ion binding"/>
    <property type="evidence" value="ECO:0007669"/>
    <property type="project" value="UniProtKB-KW"/>
</dbReference>
<keyword evidence="7" id="KW-0436">Ligase</keyword>
<evidence type="ECO:0000256" key="5">
    <source>
        <dbReference type="SAM" id="MobiDB-lite"/>
    </source>
</evidence>